<dbReference type="Pfam" id="PF03162">
    <property type="entry name" value="Y_phosphatase2"/>
    <property type="match status" value="1"/>
</dbReference>
<dbReference type="PANTHER" id="PTHR31126:SF1">
    <property type="entry name" value="TYROSINE SPECIFIC PROTEIN PHOSPHATASES DOMAIN-CONTAINING PROTEIN"/>
    <property type="match status" value="1"/>
</dbReference>
<dbReference type="GO" id="GO:0016791">
    <property type="term" value="F:phosphatase activity"/>
    <property type="evidence" value="ECO:0007669"/>
    <property type="project" value="TreeGrafter"/>
</dbReference>
<dbReference type="EMBL" id="UOGK01000155">
    <property type="protein sequence ID" value="VAX38804.1"/>
    <property type="molecule type" value="Genomic_DNA"/>
</dbReference>
<dbReference type="AlphaFoldDB" id="A0A3B1DRN7"/>
<evidence type="ECO:0000313" key="3">
    <source>
        <dbReference type="EMBL" id="VAX38804.1"/>
    </source>
</evidence>
<organism evidence="3">
    <name type="scientific">hydrothermal vent metagenome</name>
    <dbReference type="NCBI Taxonomy" id="652676"/>
    <lineage>
        <taxon>unclassified sequences</taxon>
        <taxon>metagenomes</taxon>
        <taxon>ecological metagenomes</taxon>
    </lineage>
</organism>
<keyword evidence="1" id="KW-0472">Membrane</keyword>
<dbReference type="InterPro" id="IPR029021">
    <property type="entry name" value="Prot-tyrosine_phosphatase-like"/>
</dbReference>
<dbReference type="PANTHER" id="PTHR31126">
    <property type="entry name" value="TYROSINE-PROTEIN PHOSPHATASE"/>
    <property type="match status" value="1"/>
</dbReference>
<reference evidence="3" key="1">
    <citation type="submission" date="2018-06" db="EMBL/GenBank/DDBJ databases">
        <authorList>
            <person name="Zhirakovskaya E."/>
        </authorList>
    </citation>
    <scope>NUCLEOTIDE SEQUENCE</scope>
</reference>
<sequence length="224" mass="24732">MHDPKAPPTSGLAETLTGNRKSPEFGWLFAITLAVVLAIVGYQNLIHPNLFPKRFGVVVPGEIYRSGKLTTAALAKVIGEHDIKTVIDLGAWVVDTPENRRASQREQETVEALGAQRFVFQLIGDATGDPNDYAEALRLMIDKNNWPLLVHCGAGTERTGCVVALYRMHTEGMSLKEAYAEAERAGHSEKRNPHLRKVLETWSSPILESLQTGEPIPWSGEPKR</sequence>
<evidence type="ECO:0000256" key="1">
    <source>
        <dbReference type="SAM" id="Phobius"/>
    </source>
</evidence>
<evidence type="ECO:0000259" key="2">
    <source>
        <dbReference type="PROSITE" id="PS50056"/>
    </source>
</evidence>
<accession>A0A3B1DRN7</accession>
<gene>
    <name evidence="3" type="ORF">MNBD_PLANCTO03-1657</name>
</gene>
<keyword evidence="1" id="KW-0812">Transmembrane</keyword>
<protein>
    <recommendedName>
        <fullName evidence="2">Tyrosine specific protein phosphatases domain-containing protein</fullName>
    </recommendedName>
</protein>
<keyword evidence="1" id="KW-1133">Transmembrane helix</keyword>
<dbReference type="Gene3D" id="3.90.190.10">
    <property type="entry name" value="Protein tyrosine phosphatase superfamily"/>
    <property type="match status" value="1"/>
</dbReference>
<proteinExistence type="predicted"/>
<dbReference type="PROSITE" id="PS50056">
    <property type="entry name" value="TYR_PHOSPHATASE_2"/>
    <property type="match status" value="1"/>
</dbReference>
<feature type="transmembrane region" description="Helical" evidence="1">
    <location>
        <begin position="25"/>
        <end position="45"/>
    </location>
</feature>
<dbReference type="InterPro" id="IPR004861">
    <property type="entry name" value="Siw14-like"/>
</dbReference>
<dbReference type="InterPro" id="IPR000387">
    <property type="entry name" value="Tyr_Pase_dom"/>
</dbReference>
<name>A0A3B1DRN7_9ZZZZ</name>
<dbReference type="SUPFAM" id="SSF52799">
    <property type="entry name" value="(Phosphotyrosine protein) phosphatases II"/>
    <property type="match status" value="1"/>
</dbReference>
<feature type="domain" description="Tyrosine specific protein phosphatases" evidence="2">
    <location>
        <begin position="131"/>
        <end position="179"/>
    </location>
</feature>
<dbReference type="PROSITE" id="PS00383">
    <property type="entry name" value="TYR_PHOSPHATASE_1"/>
    <property type="match status" value="1"/>
</dbReference>
<dbReference type="InterPro" id="IPR016130">
    <property type="entry name" value="Tyr_Pase_AS"/>
</dbReference>